<feature type="domain" description="OB" evidence="2">
    <location>
        <begin position="3"/>
        <end position="63"/>
    </location>
</feature>
<dbReference type="RefSeq" id="WP_261522113.1">
    <property type="nucleotide sequence ID" value="NZ_JAODNW010000022.1"/>
</dbReference>
<accession>A0ABV6D7Z4</accession>
<dbReference type="InterPro" id="IPR004365">
    <property type="entry name" value="NA-bd_OB_tRNA"/>
</dbReference>
<dbReference type="Proteomes" id="UP001589755">
    <property type="component" value="Unassembled WGS sequence"/>
</dbReference>
<reference evidence="3 4" key="1">
    <citation type="submission" date="2024-09" db="EMBL/GenBank/DDBJ databases">
        <authorList>
            <person name="Sun Q."/>
            <person name="Mori K."/>
        </authorList>
    </citation>
    <scope>NUCLEOTIDE SEQUENCE [LARGE SCALE GENOMIC DNA]</scope>
    <source>
        <strain evidence="3 4">CCM 8543</strain>
    </source>
</reference>
<evidence type="ECO:0000313" key="4">
    <source>
        <dbReference type="Proteomes" id="UP001589755"/>
    </source>
</evidence>
<gene>
    <name evidence="3" type="ORF">ACFFJ2_10255</name>
</gene>
<feature type="region of interest" description="Disordered" evidence="1">
    <location>
        <begin position="117"/>
        <end position="140"/>
    </location>
</feature>
<sequence length="140" mass="15192">MARKGVMFITLEDETAVANLVVWTKVFEKYRRIVLGSAMLGVKGRIQREGDVVHVVAQELTDLSAELASVGSREAGFPVPHGRGDEVHHGSPRPIRAAYHVLGGVNETDPVLSHHVTAQHSEHLRSGTLDDGNAGEQCRP</sequence>
<evidence type="ECO:0000313" key="3">
    <source>
        <dbReference type="EMBL" id="MFC0208781.1"/>
    </source>
</evidence>
<organism evidence="3 4">
    <name type="scientific">Chelativorans intermedius</name>
    <dbReference type="NCBI Taxonomy" id="515947"/>
    <lineage>
        <taxon>Bacteria</taxon>
        <taxon>Pseudomonadati</taxon>
        <taxon>Pseudomonadota</taxon>
        <taxon>Alphaproteobacteria</taxon>
        <taxon>Hyphomicrobiales</taxon>
        <taxon>Phyllobacteriaceae</taxon>
        <taxon>Chelativorans</taxon>
    </lineage>
</organism>
<evidence type="ECO:0000256" key="1">
    <source>
        <dbReference type="SAM" id="MobiDB-lite"/>
    </source>
</evidence>
<comment type="caution">
    <text evidence="3">The sequence shown here is derived from an EMBL/GenBank/DDBJ whole genome shotgun (WGS) entry which is preliminary data.</text>
</comment>
<protein>
    <submittedName>
        <fullName evidence="3">OB-fold nucleic acid binding domain-containing protein</fullName>
    </submittedName>
</protein>
<dbReference type="Pfam" id="PF01336">
    <property type="entry name" value="tRNA_anti-codon"/>
    <property type="match status" value="1"/>
</dbReference>
<proteinExistence type="predicted"/>
<evidence type="ECO:0000259" key="2">
    <source>
        <dbReference type="Pfam" id="PF01336"/>
    </source>
</evidence>
<keyword evidence="4" id="KW-1185">Reference proteome</keyword>
<name>A0ABV6D7Z4_9HYPH</name>
<dbReference type="CDD" id="cd04485">
    <property type="entry name" value="DnaE_OBF"/>
    <property type="match status" value="1"/>
</dbReference>
<dbReference type="EMBL" id="JBHLXD010000014">
    <property type="protein sequence ID" value="MFC0208781.1"/>
    <property type="molecule type" value="Genomic_DNA"/>
</dbReference>